<feature type="domain" description="Cytochrome C biogenesis protein transmembrane" evidence="7">
    <location>
        <begin position="6"/>
        <end position="223"/>
    </location>
</feature>
<evidence type="ECO:0000256" key="3">
    <source>
        <dbReference type="ARBA" id="ARBA00022692"/>
    </source>
</evidence>
<dbReference type="EMBL" id="LAZR01004311">
    <property type="protein sequence ID" value="KKN09740.1"/>
    <property type="molecule type" value="Genomic_DNA"/>
</dbReference>
<dbReference type="PANTHER" id="PTHR31272">
    <property type="entry name" value="CYTOCHROME C-TYPE BIOGENESIS PROTEIN HI_1454-RELATED"/>
    <property type="match status" value="1"/>
</dbReference>
<keyword evidence="5 6" id="KW-0472">Membrane</keyword>
<sequence>MENVSFLIALGAGVLSFLSPCVLPLLPSYLSFITGISIEELRKGRGDSKIRKVTLIHSLMFILGFSLVFVLMGASASLVGKVLLKYQVWIARIGGAFIILLGMQFIGLINLNFLQKERKLHLKEKPIGYLGSSLVGIAFAAGWTPCIGPILASILFYASTTNSMLSGIALLAVYSLGLALPFFLVSLGVETFLERYQKLKRHLRLISIISGIFLIGVGILLMTNYFLILTAVFNRWFPFLSKFNI</sequence>
<evidence type="ECO:0000256" key="4">
    <source>
        <dbReference type="ARBA" id="ARBA00022989"/>
    </source>
</evidence>
<evidence type="ECO:0000256" key="5">
    <source>
        <dbReference type="ARBA" id="ARBA00023136"/>
    </source>
</evidence>
<feature type="transmembrane region" description="Helical" evidence="6">
    <location>
        <begin position="53"/>
        <end position="77"/>
    </location>
</feature>
<evidence type="ECO:0000256" key="6">
    <source>
        <dbReference type="SAM" id="Phobius"/>
    </source>
</evidence>
<protein>
    <recommendedName>
        <fullName evidence="7">Cytochrome C biogenesis protein transmembrane domain-containing protein</fullName>
    </recommendedName>
</protein>
<reference evidence="8" key="1">
    <citation type="journal article" date="2015" name="Nature">
        <title>Complex archaea that bridge the gap between prokaryotes and eukaryotes.</title>
        <authorList>
            <person name="Spang A."/>
            <person name="Saw J.H."/>
            <person name="Jorgensen S.L."/>
            <person name="Zaremba-Niedzwiedzka K."/>
            <person name="Martijn J."/>
            <person name="Lind A.E."/>
            <person name="van Eijk R."/>
            <person name="Schleper C."/>
            <person name="Guy L."/>
            <person name="Ettema T.J."/>
        </authorList>
    </citation>
    <scope>NUCLEOTIDE SEQUENCE</scope>
</reference>
<dbReference type="PANTHER" id="PTHR31272:SF4">
    <property type="entry name" value="CYTOCHROME C-TYPE BIOGENESIS PROTEIN HI_1454-RELATED"/>
    <property type="match status" value="1"/>
</dbReference>
<feature type="transmembrane region" description="Helical" evidence="6">
    <location>
        <begin position="6"/>
        <end position="32"/>
    </location>
</feature>
<evidence type="ECO:0000256" key="1">
    <source>
        <dbReference type="ARBA" id="ARBA00004141"/>
    </source>
</evidence>
<dbReference type="InterPro" id="IPR051790">
    <property type="entry name" value="Cytochrome_c-biogenesis_DsbD"/>
</dbReference>
<accession>A0A0F9MQX8</accession>
<gene>
    <name evidence="8" type="ORF">LCGC14_1043530</name>
</gene>
<feature type="transmembrane region" description="Helical" evidence="6">
    <location>
        <begin position="134"/>
        <end position="158"/>
    </location>
</feature>
<dbReference type="Pfam" id="PF02683">
    <property type="entry name" value="DsbD_TM"/>
    <property type="match status" value="1"/>
</dbReference>
<name>A0A0F9MQX8_9ZZZZ</name>
<evidence type="ECO:0000256" key="2">
    <source>
        <dbReference type="ARBA" id="ARBA00006143"/>
    </source>
</evidence>
<dbReference type="GO" id="GO:0016020">
    <property type="term" value="C:membrane"/>
    <property type="evidence" value="ECO:0007669"/>
    <property type="project" value="UniProtKB-SubCell"/>
</dbReference>
<feature type="transmembrane region" description="Helical" evidence="6">
    <location>
        <begin position="164"/>
        <end position="193"/>
    </location>
</feature>
<proteinExistence type="inferred from homology"/>
<evidence type="ECO:0000259" key="7">
    <source>
        <dbReference type="Pfam" id="PF02683"/>
    </source>
</evidence>
<feature type="transmembrane region" description="Helical" evidence="6">
    <location>
        <begin position="89"/>
        <end position="113"/>
    </location>
</feature>
<keyword evidence="3 6" id="KW-0812">Transmembrane</keyword>
<dbReference type="GO" id="GO:0017004">
    <property type="term" value="P:cytochrome complex assembly"/>
    <property type="evidence" value="ECO:0007669"/>
    <property type="project" value="InterPro"/>
</dbReference>
<evidence type="ECO:0000313" key="8">
    <source>
        <dbReference type="EMBL" id="KKN09740.1"/>
    </source>
</evidence>
<dbReference type="InterPro" id="IPR003834">
    <property type="entry name" value="Cyt_c_assmbl_TM_dom"/>
</dbReference>
<keyword evidence="4 6" id="KW-1133">Transmembrane helix</keyword>
<organism evidence="8">
    <name type="scientific">marine sediment metagenome</name>
    <dbReference type="NCBI Taxonomy" id="412755"/>
    <lineage>
        <taxon>unclassified sequences</taxon>
        <taxon>metagenomes</taxon>
        <taxon>ecological metagenomes</taxon>
    </lineage>
</organism>
<comment type="caution">
    <text evidence="8">The sequence shown here is derived from an EMBL/GenBank/DDBJ whole genome shotgun (WGS) entry which is preliminary data.</text>
</comment>
<comment type="subcellular location">
    <subcellularLocation>
        <location evidence="1">Membrane</location>
        <topology evidence="1">Multi-pass membrane protein</topology>
    </subcellularLocation>
</comment>
<comment type="similarity">
    <text evidence="2">Belongs to the DsbD family.</text>
</comment>
<dbReference type="AlphaFoldDB" id="A0A0F9MQX8"/>
<feature type="transmembrane region" description="Helical" evidence="6">
    <location>
        <begin position="205"/>
        <end position="233"/>
    </location>
</feature>